<comment type="caution">
    <text evidence="3">The sequence shown here is derived from an EMBL/GenBank/DDBJ whole genome shotgun (WGS) entry which is preliminary data.</text>
</comment>
<dbReference type="EMBL" id="BARW01004150">
    <property type="protein sequence ID" value="GAI60359.1"/>
    <property type="molecule type" value="Genomic_DNA"/>
</dbReference>
<accession>X1RXV5</accession>
<keyword evidence="2" id="KW-0812">Transmembrane</keyword>
<name>X1RXV5_9ZZZZ</name>
<feature type="transmembrane region" description="Helical" evidence="2">
    <location>
        <begin position="65"/>
        <end position="85"/>
    </location>
</feature>
<gene>
    <name evidence="3" type="ORF">S12H4_09957</name>
</gene>
<evidence type="ECO:0000256" key="2">
    <source>
        <dbReference type="SAM" id="Phobius"/>
    </source>
</evidence>
<feature type="compositionally biased region" description="Basic and acidic residues" evidence="1">
    <location>
        <begin position="1"/>
        <end position="20"/>
    </location>
</feature>
<organism evidence="3">
    <name type="scientific">marine sediment metagenome</name>
    <dbReference type="NCBI Taxonomy" id="412755"/>
    <lineage>
        <taxon>unclassified sequences</taxon>
        <taxon>metagenomes</taxon>
        <taxon>ecological metagenomes</taxon>
    </lineage>
</organism>
<keyword evidence="2" id="KW-0472">Membrane</keyword>
<reference evidence="3" key="1">
    <citation type="journal article" date="2014" name="Front. Microbiol.">
        <title>High frequency of phylogenetically diverse reductive dehalogenase-homologous genes in deep subseafloor sedimentary metagenomes.</title>
        <authorList>
            <person name="Kawai M."/>
            <person name="Futagami T."/>
            <person name="Toyoda A."/>
            <person name="Takaki Y."/>
            <person name="Nishi S."/>
            <person name="Hori S."/>
            <person name="Arai W."/>
            <person name="Tsubouchi T."/>
            <person name="Morono Y."/>
            <person name="Uchiyama I."/>
            <person name="Ito T."/>
            <person name="Fujiyama A."/>
            <person name="Inagaki F."/>
            <person name="Takami H."/>
        </authorList>
    </citation>
    <scope>NUCLEOTIDE SEQUENCE</scope>
    <source>
        <strain evidence="3">Expedition CK06-06</strain>
    </source>
</reference>
<evidence type="ECO:0000313" key="3">
    <source>
        <dbReference type="EMBL" id="GAI60359.1"/>
    </source>
</evidence>
<evidence type="ECO:0000256" key="1">
    <source>
        <dbReference type="SAM" id="MobiDB-lite"/>
    </source>
</evidence>
<keyword evidence="2" id="KW-1133">Transmembrane helix</keyword>
<sequence length="117" mass="12789">MVYKDRPVNVDSSKAEHITNKELGQAKAKGQRASDDKLTNPNKAKSDPASSKLALEEEKSSNSGWFWLLGGLVTGVGVLVGWEYLAHKNGNNSAPLADPYAQFYQQFGASKQHKEIV</sequence>
<dbReference type="AlphaFoldDB" id="X1RXV5"/>
<proteinExistence type="predicted"/>
<protein>
    <submittedName>
        <fullName evidence="3">Uncharacterized protein</fullName>
    </submittedName>
</protein>
<feature type="region of interest" description="Disordered" evidence="1">
    <location>
        <begin position="1"/>
        <end position="55"/>
    </location>
</feature>